<dbReference type="PIRSF" id="PIRSF000139">
    <property type="entry name" value="Glc_ox_4Fe-4S"/>
    <property type="match status" value="1"/>
</dbReference>
<keyword evidence="5 6" id="KW-0411">Iron-sulfur</keyword>
<dbReference type="Pfam" id="PF13183">
    <property type="entry name" value="Fer4_8"/>
    <property type="match status" value="1"/>
</dbReference>
<proteinExistence type="predicted"/>
<dbReference type="OrthoDB" id="9765258at2"/>
<evidence type="ECO:0000256" key="4">
    <source>
        <dbReference type="ARBA" id="ARBA00023004"/>
    </source>
</evidence>
<gene>
    <name evidence="7" type="ORF">RD2015_354</name>
</gene>
<dbReference type="PATRIC" id="fig|76731.3.peg.362"/>
<keyword evidence="6" id="KW-0249">Electron transport</keyword>
<dbReference type="KEGG" id="rdp:RD2015_354"/>
<evidence type="ECO:0000313" key="8">
    <source>
        <dbReference type="Proteomes" id="UP000060699"/>
    </source>
</evidence>
<keyword evidence="4 6" id="KW-0408">Iron</keyword>
<keyword evidence="1 6" id="KW-0004">4Fe-4S</keyword>
<evidence type="ECO:0000256" key="6">
    <source>
        <dbReference type="PIRNR" id="PIRNR000139"/>
    </source>
</evidence>
<comment type="catalytic activity">
    <reaction evidence="6">
        <text>(R)-lactate + A = pyruvate + AH2</text>
        <dbReference type="Rhea" id="RHEA:15089"/>
        <dbReference type="ChEBI" id="CHEBI:13193"/>
        <dbReference type="ChEBI" id="CHEBI:15361"/>
        <dbReference type="ChEBI" id="CHEBI:16004"/>
        <dbReference type="ChEBI" id="CHEBI:17499"/>
    </reaction>
</comment>
<keyword evidence="2 6" id="KW-0479">Metal-binding</keyword>
<dbReference type="GO" id="GO:0046872">
    <property type="term" value="F:metal ion binding"/>
    <property type="evidence" value="ECO:0007669"/>
    <property type="project" value="UniProtKB-UniRule"/>
</dbReference>
<dbReference type="EC" id="1.1.99.14" evidence="6"/>
<name>A0A0U3M9A3_9BURK</name>
<dbReference type="InterPro" id="IPR017900">
    <property type="entry name" value="4Fe4S_Fe_S_CS"/>
</dbReference>
<protein>
    <recommendedName>
        <fullName evidence="6">Glycolate oxidase iron-sulfur subunit</fullName>
        <ecNumber evidence="6">1.1.99.14</ecNumber>
    </recommendedName>
</protein>
<dbReference type="Gene3D" id="1.10.1060.10">
    <property type="entry name" value="Alpha-helical ferredoxin"/>
    <property type="match status" value="1"/>
</dbReference>
<dbReference type="STRING" id="76731.RD2015_354"/>
<comment type="cofactor">
    <cofactor evidence="6">
        <name>[4Fe-4S] cluster</name>
        <dbReference type="ChEBI" id="CHEBI:49883"/>
    </cofactor>
    <text evidence="6">Binds 2 [4Fe-4S] clusters.</text>
</comment>
<evidence type="ECO:0000256" key="5">
    <source>
        <dbReference type="ARBA" id="ARBA00023014"/>
    </source>
</evidence>
<dbReference type="EMBL" id="CP013729">
    <property type="protein sequence ID" value="ALV04857.1"/>
    <property type="molecule type" value="Genomic_DNA"/>
</dbReference>
<dbReference type="FunFam" id="1.10.1060.10:FF:000012">
    <property type="entry name" value="Glycolate oxidase iron-sulfur subunit"/>
    <property type="match status" value="1"/>
</dbReference>
<dbReference type="NCBIfam" id="NF008434">
    <property type="entry name" value="PRK11274.1"/>
    <property type="match status" value="1"/>
</dbReference>
<dbReference type="InterPro" id="IPR009051">
    <property type="entry name" value="Helical_ferredxn"/>
</dbReference>
<dbReference type="GO" id="GO:0051539">
    <property type="term" value="F:4 iron, 4 sulfur cluster binding"/>
    <property type="evidence" value="ECO:0007669"/>
    <property type="project" value="UniProtKB-UniRule"/>
</dbReference>
<sequence length="414" mass="45407">MQTHLAPEFQDTPEGQTAEAILRRCVHCGFCTATCPTYQLLGDELDGPRGRIYLIKQVLEGAQPTRATQQHLDRCLTCRNCESTCPSGVQYGQLVEIGRQVVDAKVERPRQERLRRWLLKEGLTSSLFKPALRLGQAFRPFVPAALRDKVPARPPARAHLWPQHSHPRKVLMLLGCVQPAMHPNINAATARVLDAAGIQTLVADEAGCCGALRAHLGDHHGGLDDARRNIDAWWPMVDGHNQPVEAIVMNASGCGVQVKDYGRLLAHDPAYAERAAKVSAMTRDLCELLPPMAATLGRRLRPGAKRPRLAYHPPCTLQHGQQIRGGVEGMMRELGFEISVAPMDSHLCCGSAGTYSVLQPTLSKQLRDRKLQALAPLAADVIVSSNVGCIQHLQAGCETPVRHWIEVLDDALMP</sequence>
<dbReference type="InterPro" id="IPR012257">
    <property type="entry name" value="Glc_ox_4Fe-4S"/>
</dbReference>
<keyword evidence="6" id="KW-0813">Transport</keyword>
<keyword evidence="8" id="KW-1185">Reference proteome</keyword>
<dbReference type="Proteomes" id="UP000060699">
    <property type="component" value="Chromosome"/>
</dbReference>
<dbReference type="PANTHER" id="PTHR32479:SF17">
    <property type="entry name" value="GLYCOLATE OXIDASE IRON-SULFUR SUBUNIT"/>
    <property type="match status" value="1"/>
</dbReference>
<comment type="function">
    <text evidence="6">Component of a complex that catalyzes the oxidation of glycolate to glyoxylate.</text>
</comment>
<dbReference type="GO" id="GO:0019154">
    <property type="term" value="F:glycolate dehydrogenase activity"/>
    <property type="evidence" value="ECO:0007669"/>
    <property type="project" value="UniProtKB-EC"/>
</dbReference>
<dbReference type="Pfam" id="PF02754">
    <property type="entry name" value="CCG"/>
    <property type="match status" value="2"/>
</dbReference>
<dbReference type="RefSeq" id="WP_058933424.1">
    <property type="nucleotide sequence ID" value="NZ_CP013729.1"/>
</dbReference>
<organism evidence="7 8">
    <name type="scientific">Roseateles depolymerans</name>
    <dbReference type="NCBI Taxonomy" id="76731"/>
    <lineage>
        <taxon>Bacteria</taxon>
        <taxon>Pseudomonadati</taxon>
        <taxon>Pseudomonadota</taxon>
        <taxon>Betaproteobacteria</taxon>
        <taxon>Burkholderiales</taxon>
        <taxon>Sphaerotilaceae</taxon>
        <taxon>Roseateles</taxon>
    </lineage>
</organism>
<evidence type="ECO:0000256" key="3">
    <source>
        <dbReference type="ARBA" id="ARBA00022737"/>
    </source>
</evidence>
<dbReference type="InterPro" id="IPR004017">
    <property type="entry name" value="Cys_rich_dom"/>
</dbReference>
<dbReference type="SUPFAM" id="SSF46548">
    <property type="entry name" value="alpha-helical ferredoxin"/>
    <property type="match status" value="1"/>
</dbReference>
<dbReference type="PROSITE" id="PS00198">
    <property type="entry name" value="4FE4S_FER_1"/>
    <property type="match status" value="1"/>
</dbReference>
<evidence type="ECO:0000313" key="7">
    <source>
        <dbReference type="EMBL" id="ALV04857.1"/>
    </source>
</evidence>
<dbReference type="PANTHER" id="PTHR32479">
    <property type="entry name" value="GLYCOLATE OXIDASE IRON-SULFUR SUBUNIT"/>
    <property type="match status" value="1"/>
</dbReference>
<keyword evidence="3" id="KW-0677">Repeat</keyword>
<dbReference type="PROSITE" id="PS51379">
    <property type="entry name" value="4FE4S_FER_2"/>
    <property type="match status" value="2"/>
</dbReference>
<evidence type="ECO:0000256" key="1">
    <source>
        <dbReference type="ARBA" id="ARBA00022485"/>
    </source>
</evidence>
<reference evidence="7 8" key="1">
    <citation type="submission" date="2015-12" db="EMBL/GenBank/DDBJ databases">
        <title>Complete genome of Roseateles depolymerans KCTC 42856.</title>
        <authorList>
            <person name="Kim K.M."/>
        </authorList>
    </citation>
    <scope>NUCLEOTIDE SEQUENCE [LARGE SCALE GENOMIC DNA]</scope>
    <source>
        <strain evidence="7 8">KCTC 42856</strain>
    </source>
</reference>
<accession>A0A0U3M9A3</accession>
<dbReference type="AlphaFoldDB" id="A0A0U3M9A3"/>
<comment type="catalytic activity">
    <reaction evidence="6">
        <text>glycolate + A = glyoxylate + AH2</text>
        <dbReference type="Rhea" id="RHEA:21264"/>
        <dbReference type="ChEBI" id="CHEBI:13193"/>
        <dbReference type="ChEBI" id="CHEBI:17499"/>
        <dbReference type="ChEBI" id="CHEBI:29805"/>
        <dbReference type="ChEBI" id="CHEBI:36655"/>
        <dbReference type="EC" id="1.1.99.14"/>
    </reaction>
</comment>
<dbReference type="InterPro" id="IPR017896">
    <property type="entry name" value="4Fe4S_Fe-S-bd"/>
</dbReference>
<evidence type="ECO:0000256" key="2">
    <source>
        <dbReference type="ARBA" id="ARBA00022723"/>
    </source>
</evidence>